<evidence type="ECO:0000313" key="2">
    <source>
        <dbReference type="EMBL" id="MBE9115523.1"/>
    </source>
</evidence>
<evidence type="ECO:0000256" key="1">
    <source>
        <dbReference type="SAM" id="Phobius"/>
    </source>
</evidence>
<dbReference type="EMBL" id="JADEWZ010000007">
    <property type="protein sequence ID" value="MBE9115523.1"/>
    <property type="molecule type" value="Genomic_DNA"/>
</dbReference>
<feature type="transmembrane region" description="Helical" evidence="1">
    <location>
        <begin position="29"/>
        <end position="50"/>
    </location>
</feature>
<dbReference type="GO" id="GO:0016787">
    <property type="term" value="F:hydrolase activity"/>
    <property type="evidence" value="ECO:0007669"/>
    <property type="project" value="UniProtKB-KW"/>
</dbReference>
<keyword evidence="1" id="KW-0472">Membrane</keyword>
<feature type="transmembrane region" description="Helical" evidence="1">
    <location>
        <begin position="178"/>
        <end position="196"/>
    </location>
</feature>
<feature type="transmembrane region" description="Helical" evidence="1">
    <location>
        <begin position="145"/>
        <end position="166"/>
    </location>
</feature>
<keyword evidence="1" id="KW-0812">Transmembrane</keyword>
<dbReference type="AlphaFoldDB" id="A0A8J7DV31"/>
<accession>A0A8J7DV31</accession>
<keyword evidence="3" id="KW-1185">Reference proteome</keyword>
<organism evidence="2 3">
    <name type="scientific">Lusitaniella coriacea LEGE 07157</name>
    <dbReference type="NCBI Taxonomy" id="945747"/>
    <lineage>
        <taxon>Bacteria</taxon>
        <taxon>Bacillati</taxon>
        <taxon>Cyanobacteriota</taxon>
        <taxon>Cyanophyceae</taxon>
        <taxon>Spirulinales</taxon>
        <taxon>Lusitaniellaceae</taxon>
        <taxon>Lusitaniella</taxon>
    </lineage>
</organism>
<dbReference type="InterPro" id="IPR007404">
    <property type="entry name" value="YdjM-like"/>
</dbReference>
<sequence length="200" mass="22418">MSSFIGHSIAATTIYYVRNRTLNEFKQKLWFVWLIVLASIPDLDYIVPFLNRAHYDNARVTHSFVFSLLFPFCTILGLFLAGSRGKSLKILGLQAIASGLSHLVLDLCVGVTPLPLLFPFSSHLFKLPFGFLPSAGKLNPTNYFLYRNLAIELGFLLPLTGVSLICFQRGIGSCNRNILKIVVLLLISLGFAIWGWRLPR</sequence>
<feature type="transmembrane region" description="Helical" evidence="1">
    <location>
        <begin position="103"/>
        <end position="125"/>
    </location>
</feature>
<dbReference type="Proteomes" id="UP000654482">
    <property type="component" value="Unassembled WGS sequence"/>
</dbReference>
<reference evidence="2" key="1">
    <citation type="submission" date="2020-10" db="EMBL/GenBank/DDBJ databases">
        <authorList>
            <person name="Castelo-Branco R."/>
            <person name="Eusebio N."/>
            <person name="Adriana R."/>
            <person name="Vieira A."/>
            <person name="Brugerolle De Fraissinette N."/>
            <person name="Rezende De Castro R."/>
            <person name="Schneider M.P."/>
            <person name="Vasconcelos V."/>
            <person name="Leao P.N."/>
        </authorList>
    </citation>
    <scope>NUCLEOTIDE SEQUENCE</scope>
    <source>
        <strain evidence="2">LEGE 07157</strain>
    </source>
</reference>
<protein>
    <submittedName>
        <fullName evidence="2">Metal-dependent hydrolase</fullName>
    </submittedName>
</protein>
<feature type="transmembrane region" description="Helical" evidence="1">
    <location>
        <begin position="62"/>
        <end position="82"/>
    </location>
</feature>
<name>A0A8J7DV31_9CYAN</name>
<dbReference type="Pfam" id="PF04307">
    <property type="entry name" value="YdjM"/>
    <property type="match status" value="1"/>
</dbReference>
<dbReference type="RefSeq" id="WP_194028616.1">
    <property type="nucleotide sequence ID" value="NZ_JADEWZ010000007.1"/>
</dbReference>
<evidence type="ECO:0000313" key="3">
    <source>
        <dbReference type="Proteomes" id="UP000654482"/>
    </source>
</evidence>
<proteinExistence type="predicted"/>
<gene>
    <name evidence="2" type="ORF">IQ249_06380</name>
</gene>
<keyword evidence="1" id="KW-1133">Transmembrane helix</keyword>
<keyword evidence="2" id="KW-0378">Hydrolase</keyword>
<comment type="caution">
    <text evidence="2">The sequence shown here is derived from an EMBL/GenBank/DDBJ whole genome shotgun (WGS) entry which is preliminary data.</text>
</comment>